<feature type="domain" description="F5/8 type C" evidence="6">
    <location>
        <begin position="39"/>
        <end position="181"/>
    </location>
</feature>
<evidence type="ECO:0000256" key="3">
    <source>
        <dbReference type="ARBA" id="ARBA00023295"/>
    </source>
</evidence>
<evidence type="ECO:0000313" key="7">
    <source>
        <dbReference type="EMBL" id="CDE23728.1"/>
    </source>
</evidence>
<evidence type="ECO:0000256" key="5">
    <source>
        <dbReference type="SAM" id="Phobius"/>
    </source>
</evidence>
<dbReference type="InterPro" id="IPR015882">
    <property type="entry name" value="HEX_bac_N"/>
</dbReference>
<name>R7GAD5_9FIRM</name>
<organism evidence="7 8">
    <name type="scientific">Amedibacillus dolichus CAG:375</name>
    <dbReference type="NCBI Taxonomy" id="1263076"/>
    <lineage>
        <taxon>Bacteria</taxon>
        <taxon>Bacillati</taxon>
        <taxon>Bacillota</taxon>
        <taxon>Erysipelotrichia</taxon>
        <taxon>Erysipelotrichales</taxon>
        <taxon>Erysipelotrichaceae</taxon>
        <taxon>Amedibacillus</taxon>
    </lineage>
</organism>
<dbReference type="GO" id="GO:0004563">
    <property type="term" value="F:beta-N-acetylhexosaminidase activity"/>
    <property type="evidence" value="ECO:0007669"/>
    <property type="project" value="InterPro"/>
</dbReference>
<dbReference type="PROSITE" id="PS50022">
    <property type="entry name" value="FA58C_3"/>
    <property type="match status" value="2"/>
</dbReference>
<dbReference type="Gene3D" id="3.20.20.80">
    <property type="entry name" value="Glycosidases"/>
    <property type="match status" value="1"/>
</dbReference>
<keyword evidence="3" id="KW-0326">Glycosidase</keyword>
<dbReference type="InterPro" id="IPR052764">
    <property type="entry name" value="GH20_Enzymes"/>
</dbReference>
<dbReference type="Gene3D" id="3.30.379.10">
    <property type="entry name" value="Chitobiase/beta-hexosaminidase domain 2-like"/>
    <property type="match status" value="1"/>
</dbReference>
<evidence type="ECO:0000313" key="8">
    <source>
        <dbReference type="Proteomes" id="UP000018093"/>
    </source>
</evidence>
<dbReference type="InterPro" id="IPR013320">
    <property type="entry name" value="ConA-like_dom_sf"/>
</dbReference>
<sequence length="1423" mass="162134">MMKKLSGGILVALVINMIFSFIFQSTIIANDGVDEVENEKLINIAMNEKAIATASSEWNDDKSASKVRDGIVSKDSRWVSKYENGVEKPEWVKIDLGDVYSIDEVRINFEAAYASEYTISSSLDDESYDVIKTVTDGKVGENIQADLESKKARYVKLDLTKQGREDKKYGFSIYEIEVYDYSKTEEIPMTAEMWAQQLESIPPIISADGSKIELPKIDSDIYEVSLFGSDNQQVVAMDGRIIQPLQDMKVNLLYKIQNKKDSTDFATTSKDVSIVIPGKYKMSENDNLRPQVIPGIREWKGYTGNFTLLDDSKIIVTDESLTETATTIQSYFKEMLGINIAIGNGVSKKGDVVLTLDNANELGNEGYYLNIDDIITISAPSTKGILYGGITVTQILYQSSNRITAPKGLVRDYPKYEVRSGMIDVGRVYIPLEYLKEITMYMSWFKLNEIQVHINDYWGASGYTAFRLESDVYPEIVSKDGYYSKDDYRKYQQDMLKYGVDVITEIDTPYHAESFRAIEGVKMLKKGALDIRDPFSYEVVENLIDEYLDGPNPAIISDNFHIGTDEYDQKYPEEMRKWTDHFINYVNNKGKNSRLWGSLGGGSASNGFEGTTPVSNEATMNIWAPYWSDVKEMYKAGYDIINTCGGWLYIVPAGNAGYPDRLNIQELYDKFDVNNFEPNRKVGNGSAIMPVAHPQTKGAEFAIWNDNTSFNIGFSEFDLFDRIKDAILITSEKTWYGEKTEGQTSEQFMQRVNLYSDKVPLANPGRYVPSKGTTIVEYDSESAKKDTLIDISGNGNDAIIYDASIKDDFINFDEKSSYMKLPMQSIGYPYTMSMDLMINEYDENSILFTGKDGTLYANIDGTGKIGYERLHGRFIFDYTLPKNKLINLTLVCDENDLYLYIDGVLVSNGALIEKPIKGKEQKSSTFVLPCEEVFKDINVSLANFKIYNYAMSKDEIAKLYNVTGYSENLALNKEVTVSSYYSEDTLPKNLTDGNDSTRWGSKYKNGVEKPEWVVIDLGDTYLIDEIRISWENAYASGYTIQGSIDGKTYTDIINVTDGNGSLDVLKELGDQPARYLKIDMHTQGREDKKYGFSIWEVEVYENPNTQVKRVSSNALDVLKTYTRGYEKGNFPVEIYDEWETTFKEYYQRAEKEKLNEFEKVNIITDITNKLNRVDEILLREALVDKEILRKEYEQAVSLNADDYVEESYLELQKQLEEAKEVLDNPASTQIEVDNMLDSLRNSVQTLLPISRIIISEDGLVEIEGNLPQDVILKVEEIDPNIIQDDIINEYDIHELYKFELYRNGEIYIPINEIKVKINSTKDYLQKNPKVISYNNEKETKFIEFKYDGKSFDFKTDTLSSYGIITRKESTEEILPKPIEPENEDSLPNTGDNSKIMLYQMLFILSGVAFIFALKNIRNQDDKK</sequence>
<dbReference type="GO" id="GO:0005975">
    <property type="term" value="P:carbohydrate metabolic process"/>
    <property type="evidence" value="ECO:0007669"/>
    <property type="project" value="InterPro"/>
</dbReference>
<keyword evidence="5" id="KW-0812">Transmembrane</keyword>
<dbReference type="PANTHER" id="PTHR43678">
    <property type="entry name" value="PUTATIVE (AFU_ORTHOLOGUE AFUA_2G00640)-RELATED"/>
    <property type="match status" value="1"/>
</dbReference>
<dbReference type="SUPFAM" id="SSF49899">
    <property type="entry name" value="Concanavalin A-like lectins/glucanases"/>
    <property type="match status" value="1"/>
</dbReference>
<dbReference type="CDD" id="cd06564">
    <property type="entry name" value="GH20_DspB_LnbB-like"/>
    <property type="match status" value="1"/>
</dbReference>
<gene>
    <name evidence="7" type="ORF">BN631_00364</name>
</gene>
<evidence type="ECO:0000256" key="1">
    <source>
        <dbReference type="ARBA" id="ARBA00006285"/>
    </source>
</evidence>
<keyword evidence="2" id="KW-0378">Hydrolase</keyword>
<dbReference type="Pfam" id="PF13385">
    <property type="entry name" value="Laminin_G_3"/>
    <property type="match status" value="1"/>
</dbReference>
<dbReference type="Proteomes" id="UP000018093">
    <property type="component" value="Unassembled WGS sequence"/>
</dbReference>
<evidence type="ECO:0000256" key="2">
    <source>
        <dbReference type="ARBA" id="ARBA00022801"/>
    </source>
</evidence>
<comment type="caution">
    <text evidence="7">The sequence shown here is derived from an EMBL/GenBank/DDBJ whole genome shotgun (WGS) entry which is preliminary data.</text>
</comment>
<accession>R7GAD5</accession>
<dbReference type="InterPro" id="IPR000421">
    <property type="entry name" value="FA58C"/>
</dbReference>
<evidence type="ECO:0000259" key="6">
    <source>
        <dbReference type="PROSITE" id="PS50022"/>
    </source>
</evidence>
<dbReference type="Gene3D" id="2.60.120.200">
    <property type="match status" value="1"/>
</dbReference>
<proteinExistence type="inferred from homology"/>
<dbReference type="SUPFAM" id="SSF49785">
    <property type="entry name" value="Galactose-binding domain-like"/>
    <property type="match status" value="2"/>
</dbReference>
<protein>
    <recommendedName>
        <fullName evidence="6">F5/8 type C domain-containing protein</fullName>
    </recommendedName>
</protein>
<dbReference type="PANTHER" id="PTHR43678:SF1">
    <property type="entry name" value="BETA-N-ACETYLHEXOSAMINIDASE"/>
    <property type="match status" value="1"/>
</dbReference>
<keyword evidence="5" id="KW-1133">Transmembrane helix</keyword>
<evidence type="ECO:0000256" key="4">
    <source>
        <dbReference type="PIRSR" id="PIRSR625705-1"/>
    </source>
</evidence>
<dbReference type="SUPFAM" id="SSF51445">
    <property type="entry name" value="(Trans)glycosidases"/>
    <property type="match status" value="1"/>
</dbReference>
<dbReference type="PRINTS" id="PR00738">
    <property type="entry name" value="GLHYDRLASE20"/>
</dbReference>
<feature type="transmembrane region" description="Helical" evidence="5">
    <location>
        <begin position="1395"/>
        <end position="1413"/>
    </location>
</feature>
<dbReference type="InterPro" id="IPR008979">
    <property type="entry name" value="Galactose-bd-like_sf"/>
</dbReference>
<dbReference type="InterPro" id="IPR015883">
    <property type="entry name" value="Glyco_hydro_20_cat"/>
</dbReference>
<dbReference type="InterPro" id="IPR025705">
    <property type="entry name" value="Beta_hexosaminidase_sua/sub"/>
</dbReference>
<dbReference type="InterPro" id="IPR017853">
    <property type="entry name" value="GH"/>
</dbReference>
<dbReference type="Pfam" id="PF02838">
    <property type="entry name" value="Glyco_hydro_20b"/>
    <property type="match status" value="1"/>
</dbReference>
<dbReference type="Gene3D" id="1.20.1270.70">
    <property type="entry name" value="Designed single chain three-helix bundle"/>
    <property type="match status" value="1"/>
</dbReference>
<dbReference type="SUPFAM" id="SSF55545">
    <property type="entry name" value="beta-N-acetylhexosaminidase-like domain"/>
    <property type="match status" value="1"/>
</dbReference>
<feature type="active site" description="Proton donor" evidence="4">
    <location>
        <position position="566"/>
    </location>
</feature>
<dbReference type="EMBL" id="CBIN010000291">
    <property type="protein sequence ID" value="CDE23728.1"/>
    <property type="molecule type" value="Genomic_DNA"/>
</dbReference>
<dbReference type="Gene3D" id="2.60.120.260">
    <property type="entry name" value="Galactose-binding domain-like"/>
    <property type="match status" value="2"/>
</dbReference>
<dbReference type="InterPro" id="IPR029018">
    <property type="entry name" value="Hex-like_dom2"/>
</dbReference>
<reference evidence="7" key="1">
    <citation type="submission" date="2012-11" db="EMBL/GenBank/DDBJ databases">
        <title>Dependencies among metagenomic species, viruses, plasmids and units of genetic variation.</title>
        <authorList>
            <person name="Nielsen H.B."/>
            <person name="Almeida M."/>
            <person name="Juncker A.S."/>
            <person name="Rasmussen S."/>
            <person name="Li J."/>
            <person name="Sunagawa S."/>
            <person name="Plichta D."/>
            <person name="Gautier L."/>
            <person name="Le Chatelier E."/>
            <person name="Peletier E."/>
            <person name="Bonde I."/>
            <person name="Nielsen T."/>
            <person name="Manichanh C."/>
            <person name="Arumugam M."/>
            <person name="Batto J."/>
            <person name="Santos M.B.Q.D."/>
            <person name="Blom N."/>
            <person name="Borruel N."/>
            <person name="Burgdorf K.S."/>
            <person name="Boumezbeur F."/>
            <person name="Casellas F."/>
            <person name="Dore J."/>
            <person name="Guarner F."/>
            <person name="Hansen T."/>
            <person name="Hildebrand F."/>
            <person name="Kaas R.S."/>
            <person name="Kennedy S."/>
            <person name="Kristiansen K."/>
            <person name="Kultima J.R."/>
            <person name="Leonard P."/>
            <person name="Levenez F."/>
            <person name="Lund O."/>
            <person name="Moumen B."/>
            <person name="Le Paslier D."/>
            <person name="Pons N."/>
            <person name="Pedersen O."/>
            <person name="Prifti E."/>
            <person name="Qin J."/>
            <person name="Raes J."/>
            <person name="Tap J."/>
            <person name="Tims S."/>
            <person name="Ussery D.W."/>
            <person name="Yamada T."/>
            <person name="MetaHit consortium"/>
            <person name="Renault P."/>
            <person name="Sicheritz-Ponten T."/>
            <person name="Bork P."/>
            <person name="Wang J."/>
            <person name="Brunak S."/>
            <person name="Ehrlich S.D."/>
        </authorList>
    </citation>
    <scope>NUCLEOTIDE SEQUENCE [LARGE SCALE GENOMIC DNA]</scope>
</reference>
<keyword evidence="5" id="KW-0472">Membrane</keyword>
<dbReference type="Pfam" id="PF00728">
    <property type="entry name" value="Glyco_hydro_20"/>
    <property type="match status" value="1"/>
</dbReference>
<feature type="domain" description="F5/8 type C" evidence="6">
    <location>
        <begin position="957"/>
        <end position="1102"/>
    </location>
</feature>
<dbReference type="Pfam" id="PF00754">
    <property type="entry name" value="F5_F8_type_C"/>
    <property type="match status" value="2"/>
</dbReference>
<comment type="similarity">
    <text evidence="1">Belongs to the glycosyl hydrolase 20 family.</text>
</comment>